<name>K0R670_THAOC</name>
<protein>
    <recommendedName>
        <fullName evidence="12">RING-type domain-containing protein</fullName>
    </recommendedName>
</protein>
<dbReference type="CDD" id="cd20336">
    <property type="entry name" value="Rcat_RBR"/>
    <property type="match status" value="1"/>
</dbReference>
<feature type="domain" description="RING-type" evidence="8">
    <location>
        <begin position="125"/>
        <end position="174"/>
    </location>
</feature>
<evidence type="ECO:0000259" key="8">
    <source>
        <dbReference type="PROSITE" id="PS50089"/>
    </source>
</evidence>
<evidence type="ECO:0008006" key="12">
    <source>
        <dbReference type="Google" id="ProtNLM"/>
    </source>
</evidence>
<evidence type="ECO:0000313" key="11">
    <source>
        <dbReference type="Proteomes" id="UP000266841"/>
    </source>
</evidence>
<reference evidence="10 11" key="1">
    <citation type="journal article" date="2012" name="Genome Biol.">
        <title>Genome and low-iron response of an oceanic diatom adapted to chronic iron limitation.</title>
        <authorList>
            <person name="Lommer M."/>
            <person name="Specht M."/>
            <person name="Roy A.S."/>
            <person name="Kraemer L."/>
            <person name="Andreson R."/>
            <person name="Gutowska M.A."/>
            <person name="Wolf J."/>
            <person name="Bergner S.V."/>
            <person name="Schilhabel M.B."/>
            <person name="Klostermeier U.C."/>
            <person name="Beiko R.G."/>
            <person name="Rosenstiel P."/>
            <person name="Hippler M."/>
            <person name="Laroche J."/>
        </authorList>
    </citation>
    <scope>NUCLEOTIDE SEQUENCE [LARGE SCALE GENOMIC DNA]</scope>
    <source>
        <strain evidence="10 11">CCMP1005</strain>
    </source>
</reference>
<keyword evidence="6" id="KW-0862">Zinc</keyword>
<evidence type="ECO:0000256" key="1">
    <source>
        <dbReference type="ARBA" id="ARBA00022679"/>
    </source>
</evidence>
<evidence type="ECO:0000256" key="6">
    <source>
        <dbReference type="ARBA" id="ARBA00022833"/>
    </source>
</evidence>
<evidence type="ECO:0000256" key="5">
    <source>
        <dbReference type="ARBA" id="ARBA00022786"/>
    </source>
</evidence>
<dbReference type="GO" id="GO:0008270">
    <property type="term" value="F:zinc ion binding"/>
    <property type="evidence" value="ECO:0007669"/>
    <property type="project" value="UniProtKB-KW"/>
</dbReference>
<keyword evidence="1" id="KW-0808">Transferase</keyword>
<evidence type="ECO:0000259" key="9">
    <source>
        <dbReference type="PROSITE" id="PS51873"/>
    </source>
</evidence>
<dbReference type="InterPro" id="IPR013083">
    <property type="entry name" value="Znf_RING/FYVE/PHD"/>
</dbReference>
<dbReference type="Gene3D" id="1.20.120.1750">
    <property type="match status" value="1"/>
</dbReference>
<dbReference type="AlphaFoldDB" id="K0R670"/>
<dbReference type="Gene3D" id="3.30.40.10">
    <property type="entry name" value="Zinc/RING finger domain, C3HC4 (zinc finger)"/>
    <property type="match status" value="1"/>
</dbReference>
<feature type="domain" description="RING-type" evidence="9">
    <location>
        <begin position="1"/>
        <end position="270"/>
    </location>
</feature>
<dbReference type="InterPro" id="IPR001841">
    <property type="entry name" value="Znf_RING"/>
</dbReference>
<keyword evidence="4 7" id="KW-0863">Zinc-finger</keyword>
<dbReference type="PROSITE" id="PS50089">
    <property type="entry name" value="ZF_RING_2"/>
    <property type="match status" value="1"/>
</dbReference>
<dbReference type="SMART" id="SM00184">
    <property type="entry name" value="RING"/>
    <property type="match status" value="1"/>
</dbReference>
<dbReference type="EMBL" id="AGNL01045385">
    <property type="protein sequence ID" value="EJK48818.1"/>
    <property type="molecule type" value="Genomic_DNA"/>
</dbReference>
<feature type="non-terminal residue" evidence="10">
    <location>
        <position position="1"/>
    </location>
</feature>
<dbReference type="Pfam" id="PF26200">
    <property type="entry name" value="Rcat_RNF216"/>
    <property type="match status" value="1"/>
</dbReference>
<evidence type="ECO:0000256" key="2">
    <source>
        <dbReference type="ARBA" id="ARBA00022723"/>
    </source>
</evidence>
<evidence type="ECO:0000313" key="10">
    <source>
        <dbReference type="EMBL" id="EJK48818.1"/>
    </source>
</evidence>
<accession>K0R670</accession>
<dbReference type="SUPFAM" id="SSF57850">
    <property type="entry name" value="RING/U-box"/>
    <property type="match status" value="2"/>
</dbReference>
<evidence type="ECO:0000256" key="4">
    <source>
        <dbReference type="ARBA" id="ARBA00022771"/>
    </source>
</evidence>
<gene>
    <name evidence="10" type="ORF">THAOC_32352</name>
</gene>
<comment type="caution">
    <text evidence="10">The sequence shown here is derived from an EMBL/GenBank/DDBJ whole genome shotgun (WGS) entry which is preliminary data.</text>
</comment>
<dbReference type="GO" id="GO:0016740">
    <property type="term" value="F:transferase activity"/>
    <property type="evidence" value="ECO:0007669"/>
    <property type="project" value="UniProtKB-KW"/>
</dbReference>
<keyword evidence="5" id="KW-0833">Ubl conjugation pathway</keyword>
<keyword evidence="3" id="KW-0677">Repeat</keyword>
<proteinExistence type="predicted"/>
<dbReference type="InterPro" id="IPR044066">
    <property type="entry name" value="TRIAD_supradom"/>
</dbReference>
<evidence type="ECO:0000256" key="7">
    <source>
        <dbReference type="PROSITE-ProRule" id="PRU00175"/>
    </source>
</evidence>
<sequence>ASGLAASAGPRVPVFSYYRLGFGSRGGRGGANERLRTEQVVRARDSCRVAVQSCSLSGTLREAYDATTNDGAVGYRRCQWACGAHKNVKLKRRANKTLIMSTVSPATLVPSPGEGSEPPDLEFACPLCCGELPPSKVTTISSCGHQGCNPCFATWIERHEQSGKTSAPECPFCRTPLSDGDVVQVLGRPFAPRDALLKPPPEEEIDELTLAWLHDNTVLCPGCGIRTNKTEGCDHITCLCGYQFCYSCGQAACQCRYRTRMTFGNEDFDATAMRDEAGIFDYRQTLRRREVRMERDRRRSNVEGEQLLRWRLLRGKPSHDSAAHTCTGSWIFSYPTARKSLTALRGKVQSQLNPEVRLRRGKRYFNLRRDMFLRWNYFRPNRLPVTGSWLFHANNKAGIRCLEREMAVFSQAENIDREIERRKVSARKLKSSREKERQRSQREVEPSWLFLKKGEDVRCLHKMCCSNASCFICHGSEDEQLAQNLASVRFLFG</sequence>
<dbReference type="OrthoDB" id="202881at2759"/>
<organism evidence="10 11">
    <name type="scientific">Thalassiosira oceanica</name>
    <name type="common">Marine diatom</name>
    <dbReference type="NCBI Taxonomy" id="159749"/>
    <lineage>
        <taxon>Eukaryota</taxon>
        <taxon>Sar</taxon>
        <taxon>Stramenopiles</taxon>
        <taxon>Ochrophyta</taxon>
        <taxon>Bacillariophyta</taxon>
        <taxon>Coscinodiscophyceae</taxon>
        <taxon>Thalassiosirophycidae</taxon>
        <taxon>Thalassiosirales</taxon>
        <taxon>Thalassiosiraceae</taxon>
        <taxon>Thalassiosira</taxon>
    </lineage>
</organism>
<keyword evidence="11" id="KW-1185">Reference proteome</keyword>
<dbReference type="PROSITE" id="PS51873">
    <property type="entry name" value="TRIAD"/>
    <property type="match status" value="1"/>
</dbReference>
<dbReference type="Proteomes" id="UP000266841">
    <property type="component" value="Unassembled WGS sequence"/>
</dbReference>
<keyword evidence="2" id="KW-0479">Metal-binding</keyword>
<evidence type="ECO:0000256" key="3">
    <source>
        <dbReference type="ARBA" id="ARBA00022737"/>
    </source>
</evidence>